<dbReference type="AlphaFoldDB" id="A0AAQ3K4R2"/>
<accession>A0AAQ3K4R2</accession>
<feature type="transmembrane region" description="Helical" evidence="2">
    <location>
        <begin position="130"/>
        <end position="152"/>
    </location>
</feature>
<proteinExistence type="predicted"/>
<dbReference type="PANTHER" id="PTHR34575:SF6">
    <property type="entry name" value="EXPRESSED PROTEIN"/>
    <property type="match status" value="1"/>
</dbReference>
<keyword evidence="2" id="KW-0472">Membrane</keyword>
<evidence type="ECO:0000256" key="1">
    <source>
        <dbReference type="SAM" id="MobiDB-lite"/>
    </source>
</evidence>
<dbReference type="InterPro" id="IPR021855">
    <property type="entry name" value="PAM68-like"/>
</dbReference>
<keyword evidence="2" id="KW-0812">Transmembrane</keyword>
<feature type="transmembrane region" description="Helical" evidence="2">
    <location>
        <begin position="98"/>
        <end position="115"/>
    </location>
</feature>
<gene>
    <name evidence="3" type="ORF">Cni_G08850</name>
</gene>
<dbReference type="Pfam" id="PF11947">
    <property type="entry name" value="DUF3464"/>
    <property type="match status" value="1"/>
</dbReference>
<protein>
    <submittedName>
        <fullName evidence="3">Uncharacterized protein</fullName>
    </submittedName>
</protein>
<evidence type="ECO:0000313" key="3">
    <source>
        <dbReference type="EMBL" id="WOL00137.1"/>
    </source>
</evidence>
<dbReference type="Proteomes" id="UP001327560">
    <property type="component" value="Chromosome 3"/>
</dbReference>
<name>A0AAQ3K4R2_9LILI</name>
<dbReference type="EMBL" id="CP136892">
    <property type="protein sequence ID" value="WOL00137.1"/>
    <property type="molecule type" value="Genomic_DNA"/>
</dbReference>
<feature type="compositionally biased region" description="Low complexity" evidence="1">
    <location>
        <begin position="21"/>
        <end position="34"/>
    </location>
</feature>
<dbReference type="PANTHER" id="PTHR34575">
    <property type="entry name" value="PROTEIN PAM68, CHLOROPLASTIC"/>
    <property type="match status" value="1"/>
</dbReference>
<feature type="region of interest" description="Disordered" evidence="1">
    <location>
        <begin position="1"/>
        <end position="79"/>
    </location>
</feature>
<keyword evidence="4" id="KW-1185">Reference proteome</keyword>
<evidence type="ECO:0000256" key="2">
    <source>
        <dbReference type="SAM" id="Phobius"/>
    </source>
</evidence>
<feature type="compositionally biased region" description="Polar residues" evidence="1">
    <location>
        <begin position="37"/>
        <end position="51"/>
    </location>
</feature>
<reference evidence="3 4" key="1">
    <citation type="submission" date="2023-10" db="EMBL/GenBank/DDBJ databases">
        <title>Chromosome-scale genome assembly provides insights into flower coloration mechanisms of Canna indica.</title>
        <authorList>
            <person name="Li C."/>
        </authorList>
    </citation>
    <scope>NUCLEOTIDE SEQUENCE [LARGE SCALE GENOMIC DNA]</scope>
    <source>
        <tissue evidence="3">Flower</tissue>
    </source>
</reference>
<sequence>MTTLLHQAGLSSPPHIADAAPSPRITSSSIITRPHYVNSTSRRSTQLQAQGSRGFGASVTDKKRKASPDEDDGIYRNAGEDEDDAIPQAVFNRMTRRILLSVGVPMASGVGLLYLESYVKKGGIWELPSWLPLLTILLSFGTSALGIAYGTLSTSWDPEREGSILGWEQAQKNWPELWKEEDDNMK</sequence>
<organism evidence="3 4">
    <name type="scientific">Canna indica</name>
    <name type="common">Indian-shot</name>
    <dbReference type="NCBI Taxonomy" id="4628"/>
    <lineage>
        <taxon>Eukaryota</taxon>
        <taxon>Viridiplantae</taxon>
        <taxon>Streptophyta</taxon>
        <taxon>Embryophyta</taxon>
        <taxon>Tracheophyta</taxon>
        <taxon>Spermatophyta</taxon>
        <taxon>Magnoliopsida</taxon>
        <taxon>Liliopsida</taxon>
        <taxon>Zingiberales</taxon>
        <taxon>Cannaceae</taxon>
        <taxon>Canna</taxon>
    </lineage>
</organism>
<evidence type="ECO:0000313" key="4">
    <source>
        <dbReference type="Proteomes" id="UP001327560"/>
    </source>
</evidence>
<keyword evidence="2" id="KW-1133">Transmembrane helix</keyword>